<name>A0A5A7SQZ8_CUCMM</name>
<evidence type="ECO:0000256" key="8">
    <source>
        <dbReference type="ARBA" id="ARBA00022737"/>
    </source>
</evidence>
<dbReference type="Gene3D" id="1.50.40.10">
    <property type="entry name" value="Mitochondrial carrier domain"/>
    <property type="match status" value="1"/>
</dbReference>
<feature type="transmembrane region" description="Helical" evidence="14">
    <location>
        <begin position="283"/>
        <end position="308"/>
    </location>
</feature>
<evidence type="ECO:0000256" key="10">
    <source>
        <dbReference type="ARBA" id="ARBA00022989"/>
    </source>
</evidence>
<comment type="subcellular location">
    <subcellularLocation>
        <location evidence="2">Membrane</location>
        <topology evidence="2">Multi-pass membrane protein</topology>
    </subcellularLocation>
    <subcellularLocation>
        <location evidence="1">Plastid</location>
        <location evidence="1">Chloroplast envelope</location>
    </subcellularLocation>
</comment>
<keyword evidence="4 13" id="KW-0813">Transport</keyword>
<dbReference type="STRING" id="1194695.A0A5A7SQZ8"/>
<evidence type="ECO:0000256" key="7">
    <source>
        <dbReference type="ARBA" id="ARBA00022692"/>
    </source>
</evidence>
<evidence type="ECO:0000256" key="1">
    <source>
        <dbReference type="ARBA" id="ARBA00004119"/>
    </source>
</evidence>
<dbReference type="GO" id="GO:0016020">
    <property type="term" value="C:membrane"/>
    <property type="evidence" value="ECO:0007669"/>
    <property type="project" value="UniProtKB-SubCell"/>
</dbReference>
<evidence type="ECO:0000256" key="6">
    <source>
        <dbReference type="ARBA" id="ARBA00022640"/>
    </source>
</evidence>
<dbReference type="GO" id="GO:0055085">
    <property type="term" value="P:transmembrane transport"/>
    <property type="evidence" value="ECO:0007669"/>
    <property type="project" value="InterPro"/>
</dbReference>
<keyword evidence="6" id="KW-0934">Plastid</keyword>
<evidence type="ECO:0000256" key="2">
    <source>
        <dbReference type="ARBA" id="ARBA00004141"/>
    </source>
</evidence>
<evidence type="ECO:0000313" key="15">
    <source>
        <dbReference type="EMBL" id="KAA0031877.1"/>
    </source>
</evidence>
<comment type="similarity">
    <text evidence="3 13">Belongs to the mitochondrial carrier (TC 2.A.29) family.</text>
</comment>
<evidence type="ECO:0000256" key="11">
    <source>
        <dbReference type="ARBA" id="ARBA00023136"/>
    </source>
</evidence>
<evidence type="ECO:0000256" key="12">
    <source>
        <dbReference type="PROSITE-ProRule" id="PRU00282"/>
    </source>
</evidence>
<sequence>MAKPARNEHNATLIWRNIPTLTPSLRQSTQDISEGLWSNNAQLCRISAADCRRLQCKFACISVVEKRDQHEFSPSPSQLLTHPLALLALVPKDAALFAAGAVAGAAAKTVTAPLDRIKLLMQVRCVPRVEVLFLCFDYDYLRLLIGANDVVVVLVLKYLTHGVRVAHEGTKKAISFIEAITTIGQNEGVKGYWKGNLPQVIRVIPYSAVQLFAYEFYKKLFRGKDGELSVLGRLGAGACAGMTSTFITYPLDVLRLRLAVEPGYRTMSEVALNMLKEEGIASFYYGLGPSLIGIAPYIAVNFCIFDLLKKSLPEKIQKRTETSLLTALISASCATLTCYPLDTVRRQMQMRGTPYKTVLEAISGIVAHDGVVGLYRGFVPNALKTLPNSSIRLTVYDFVKRLIATSEKEFQQLVEDNREKKSQTNAAVGEANIYRLIQLPQKISLESFEMLRGFVFLSCVIYLEYSILVVVLGKVSFPNFGFQQIGLVLDFFYDRSVHVLFKHSRLHLIGYDKLRS</sequence>
<reference evidence="15 16" key="1">
    <citation type="submission" date="2019-08" db="EMBL/GenBank/DDBJ databases">
        <title>Draft genome sequences of two oriental melons (Cucumis melo L. var makuwa).</title>
        <authorList>
            <person name="Kwon S.-Y."/>
        </authorList>
    </citation>
    <scope>NUCLEOTIDE SEQUENCE [LARGE SCALE GENOMIC DNA]</scope>
    <source>
        <strain evidence="16">cv. SW 3</strain>
        <tissue evidence="15">Leaf</tissue>
    </source>
</reference>
<evidence type="ECO:0000256" key="13">
    <source>
        <dbReference type="RuleBase" id="RU000488"/>
    </source>
</evidence>
<evidence type="ECO:0000256" key="9">
    <source>
        <dbReference type="ARBA" id="ARBA00022946"/>
    </source>
</evidence>
<protein>
    <submittedName>
        <fullName evidence="15">Envelope ADP,ATP carrier protein</fullName>
    </submittedName>
</protein>
<dbReference type="Proteomes" id="UP000321393">
    <property type="component" value="Unassembled WGS sequence"/>
</dbReference>
<dbReference type="GO" id="GO:0009941">
    <property type="term" value="C:chloroplast envelope"/>
    <property type="evidence" value="ECO:0007669"/>
    <property type="project" value="UniProtKB-SubCell"/>
</dbReference>
<evidence type="ECO:0000256" key="3">
    <source>
        <dbReference type="ARBA" id="ARBA00006375"/>
    </source>
</evidence>
<feature type="transmembrane region" description="Helical" evidence="14">
    <location>
        <begin position="451"/>
        <end position="472"/>
    </location>
</feature>
<dbReference type="InterPro" id="IPR002067">
    <property type="entry name" value="MCP"/>
</dbReference>
<gene>
    <name evidence="15" type="ORF">E6C27_scaffold712G00200</name>
</gene>
<dbReference type="PRINTS" id="PR00926">
    <property type="entry name" value="MITOCARRIER"/>
</dbReference>
<dbReference type="EMBL" id="SSTE01022567">
    <property type="protein sequence ID" value="KAA0031877.1"/>
    <property type="molecule type" value="Genomic_DNA"/>
</dbReference>
<proteinExistence type="inferred from homology"/>
<keyword evidence="11 12" id="KW-0472">Membrane</keyword>
<accession>A0A5A7SQZ8</accession>
<evidence type="ECO:0000256" key="4">
    <source>
        <dbReference type="ARBA" id="ARBA00022448"/>
    </source>
</evidence>
<keyword evidence="10 14" id="KW-1133">Transmembrane helix</keyword>
<dbReference type="OrthoDB" id="270584at2759"/>
<feature type="repeat" description="Solcar" evidence="12">
    <location>
        <begin position="91"/>
        <end position="220"/>
    </location>
</feature>
<keyword evidence="9" id="KW-0809">Transit peptide</keyword>
<evidence type="ECO:0000256" key="5">
    <source>
        <dbReference type="ARBA" id="ARBA00022528"/>
    </source>
</evidence>
<feature type="repeat" description="Solcar" evidence="12">
    <location>
        <begin position="318"/>
        <end position="402"/>
    </location>
</feature>
<dbReference type="AlphaFoldDB" id="A0A5A7SQZ8"/>
<comment type="caution">
    <text evidence="15">The sequence shown here is derived from an EMBL/GenBank/DDBJ whole genome shotgun (WGS) entry which is preliminary data.</text>
</comment>
<keyword evidence="7 12" id="KW-0812">Transmembrane</keyword>
<evidence type="ECO:0000256" key="14">
    <source>
        <dbReference type="SAM" id="Phobius"/>
    </source>
</evidence>
<dbReference type="PROSITE" id="PS50920">
    <property type="entry name" value="SOLCAR"/>
    <property type="match status" value="3"/>
</dbReference>
<dbReference type="InterPro" id="IPR018108">
    <property type="entry name" value="MCP_transmembrane"/>
</dbReference>
<dbReference type="Pfam" id="PF00153">
    <property type="entry name" value="Mito_carr"/>
    <property type="match status" value="4"/>
</dbReference>
<feature type="repeat" description="Solcar" evidence="12">
    <location>
        <begin position="228"/>
        <end position="311"/>
    </location>
</feature>
<organism evidence="15 16">
    <name type="scientific">Cucumis melo var. makuwa</name>
    <name type="common">Oriental melon</name>
    <dbReference type="NCBI Taxonomy" id="1194695"/>
    <lineage>
        <taxon>Eukaryota</taxon>
        <taxon>Viridiplantae</taxon>
        <taxon>Streptophyta</taxon>
        <taxon>Embryophyta</taxon>
        <taxon>Tracheophyta</taxon>
        <taxon>Spermatophyta</taxon>
        <taxon>Magnoliopsida</taxon>
        <taxon>eudicotyledons</taxon>
        <taxon>Gunneridae</taxon>
        <taxon>Pentapetalae</taxon>
        <taxon>rosids</taxon>
        <taxon>fabids</taxon>
        <taxon>Cucurbitales</taxon>
        <taxon>Cucurbitaceae</taxon>
        <taxon>Benincaseae</taxon>
        <taxon>Cucumis</taxon>
    </lineage>
</organism>
<dbReference type="InterPro" id="IPR023395">
    <property type="entry name" value="MCP_dom_sf"/>
</dbReference>
<evidence type="ECO:0000313" key="16">
    <source>
        <dbReference type="Proteomes" id="UP000321393"/>
    </source>
</evidence>
<dbReference type="PANTHER" id="PTHR24089">
    <property type="entry name" value="SOLUTE CARRIER FAMILY 25"/>
    <property type="match status" value="1"/>
</dbReference>
<keyword evidence="5" id="KW-0150">Chloroplast</keyword>
<keyword evidence="8" id="KW-0677">Repeat</keyword>
<dbReference type="SUPFAM" id="SSF103506">
    <property type="entry name" value="Mitochondrial carrier"/>
    <property type="match status" value="1"/>
</dbReference>
<dbReference type="FunFam" id="1.50.40.10:FF:000042">
    <property type="entry name" value="Envelope ADP,ATP carrier protein"/>
    <property type="match status" value="1"/>
</dbReference>